<evidence type="ECO:0000256" key="5">
    <source>
        <dbReference type="ARBA" id="ARBA00022692"/>
    </source>
</evidence>
<organism evidence="10 11">
    <name type="scientific">Telmatospirillum siberiense</name>
    <dbReference type="NCBI Taxonomy" id="382514"/>
    <lineage>
        <taxon>Bacteria</taxon>
        <taxon>Pseudomonadati</taxon>
        <taxon>Pseudomonadota</taxon>
        <taxon>Alphaproteobacteria</taxon>
        <taxon>Rhodospirillales</taxon>
        <taxon>Rhodospirillaceae</taxon>
        <taxon>Telmatospirillum</taxon>
    </lineage>
</organism>
<keyword evidence="11" id="KW-1185">Reference proteome</keyword>
<comment type="similarity">
    <text evidence="2">Belongs to the EamA transporter family.</text>
</comment>
<dbReference type="EMBL" id="PIUM01000003">
    <property type="protein sequence ID" value="PKU25806.1"/>
    <property type="molecule type" value="Genomic_DNA"/>
</dbReference>
<dbReference type="PANTHER" id="PTHR22911">
    <property type="entry name" value="ACYL-MALONYL CONDENSING ENZYME-RELATED"/>
    <property type="match status" value="1"/>
</dbReference>
<sequence length="294" mass="31279">MLAHPWTESRKGGLAAAIAYTAWGLFPLYFKILSAVPPLEVLAHRISWSALLTLALVFSSGKGKELAQVFLDPRRLGGLAASALCISFNWACFIWAVSNGHTLDSSLGNFLYPLCAVFLGAVVLKERLNRRQGMAIALVCAGVAVLASGIGKIPWLVIAFPLSFVGYALLRKVVAVDALVGLAVETLLLTPFCLAYLALRPDGGAFFSGPAPITLLLAFAGPLTAVPLVLFAYGARRLKFSTLGVLQYLNPTIQMAVAVLAFGETFTRIHAVTFAFIWAGLALYTLPIGGAANR</sequence>
<feature type="transmembrane region" description="Helical" evidence="8">
    <location>
        <begin position="42"/>
        <end position="58"/>
    </location>
</feature>
<evidence type="ECO:0000256" key="4">
    <source>
        <dbReference type="ARBA" id="ARBA00022475"/>
    </source>
</evidence>
<keyword evidence="4" id="KW-1003">Cell membrane</keyword>
<feature type="transmembrane region" description="Helical" evidence="8">
    <location>
        <begin position="109"/>
        <end position="124"/>
    </location>
</feature>
<evidence type="ECO:0000259" key="9">
    <source>
        <dbReference type="Pfam" id="PF00892"/>
    </source>
</evidence>
<evidence type="ECO:0000313" key="11">
    <source>
        <dbReference type="Proteomes" id="UP000233293"/>
    </source>
</evidence>
<dbReference type="SUPFAM" id="SSF103481">
    <property type="entry name" value="Multidrug resistance efflux transporter EmrE"/>
    <property type="match status" value="2"/>
</dbReference>
<feature type="transmembrane region" description="Helical" evidence="8">
    <location>
        <begin position="245"/>
        <end position="263"/>
    </location>
</feature>
<evidence type="ECO:0000256" key="2">
    <source>
        <dbReference type="ARBA" id="ARBA00007362"/>
    </source>
</evidence>
<dbReference type="OrthoDB" id="369870at2"/>
<dbReference type="GO" id="GO:0005886">
    <property type="term" value="C:plasma membrane"/>
    <property type="evidence" value="ECO:0007669"/>
    <property type="project" value="UniProtKB-SubCell"/>
</dbReference>
<dbReference type="NCBIfam" id="TIGR00688">
    <property type="entry name" value="rarD"/>
    <property type="match status" value="1"/>
</dbReference>
<keyword evidence="6 8" id="KW-1133">Transmembrane helix</keyword>
<feature type="domain" description="EamA" evidence="9">
    <location>
        <begin position="11"/>
        <end position="146"/>
    </location>
</feature>
<accession>A0A2N3PZH5</accession>
<keyword evidence="5 8" id="KW-0812">Transmembrane</keyword>
<dbReference type="InterPro" id="IPR037185">
    <property type="entry name" value="EmrE-like"/>
</dbReference>
<keyword evidence="7 8" id="KW-0472">Membrane</keyword>
<name>A0A2N3PZH5_9PROT</name>
<reference evidence="11" key="1">
    <citation type="submission" date="2017-12" db="EMBL/GenBank/DDBJ databases">
        <title>Draft genome sequence of Telmatospirillum siberiense 26-4b1T, an acidotolerant peatland alphaproteobacterium potentially involved in sulfur cycling.</title>
        <authorList>
            <person name="Hausmann B."/>
            <person name="Pjevac P."/>
            <person name="Schreck K."/>
            <person name="Herbold C.W."/>
            <person name="Daims H."/>
            <person name="Wagner M."/>
            <person name="Pester M."/>
            <person name="Loy A."/>
        </authorList>
    </citation>
    <scope>NUCLEOTIDE SEQUENCE [LARGE SCALE GENOMIC DNA]</scope>
    <source>
        <strain evidence="11">26-4b1</strain>
    </source>
</reference>
<feature type="transmembrane region" description="Helical" evidence="8">
    <location>
        <begin position="269"/>
        <end position="292"/>
    </location>
</feature>
<feature type="transmembrane region" description="Helical" evidence="8">
    <location>
        <begin position="79"/>
        <end position="97"/>
    </location>
</feature>
<feature type="transmembrane region" description="Helical" evidence="8">
    <location>
        <begin position="12"/>
        <end position="30"/>
    </location>
</feature>
<comment type="subcellular location">
    <subcellularLocation>
        <location evidence="1">Cell membrane</location>
        <topology evidence="1">Multi-pass membrane protein</topology>
    </subcellularLocation>
</comment>
<dbReference type="AlphaFoldDB" id="A0A2N3PZH5"/>
<dbReference type="PANTHER" id="PTHR22911:SF137">
    <property type="entry name" value="SOLUTE CARRIER FAMILY 35 MEMBER G2-RELATED"/>
    <property type="match status" value="1"/>
</dbReference>
<feature type="transmembrane region" description="Helical" evidence="8">
    <location>
        <begin position="211"/>
        <end position="233"/>
    </location>
</feature>
<comment type="caution">
    <text evidence="10">The sequence shown here is derived from an EMBL/GenBank/DDBJ whole genome shotgun (WGS) entry which is preliminary data.</text>
</comment>
<evidence type="ECO:0000256" key="8">
    <source>
        <dbReference type="SAM" id="Phobius"/>
    </source>
</evidence>
<evidence type="ECO:0000256" key="3">
    <source>
        <dbReference type="ARBA" id="ARBA00022448"/>
    </source>
</evidence>
<dbReference type="InterPro" id="IPR000620">
    <property type="entry name" value="EamA_dom"/>
</dbReference>
<evidence type="ECO:0000313" key="10">
    <source>
        <dbReference type="EMBL" id="PKU25806.1"/>
    </source>
</evidence>
<proteinExistence type="inferred from homology"/>
<gene>
    <name evidence="10" type="primary">rarD</name>
    <name evidence="10" type="ORF">CWS72_04395</name>
</gene>
<evidence type="ECO:0000256" key="6">
    <source>
        <dbReference type="ARBA" id="ARBA00022989"/>
    </source>
</evidence>
<feature type="transmembrane region" description="Helical" evidence="8">
    <location>
        <begin position="179"/>
        <end position="199"/>
    </location>
</feature>
<evidence type="ECO:0000256" key="7">
    <source>
        <dbReference type="ARBA" id="ARBA00023136"/>
    </source>
</evidence>
<dbReference type="Pfam" id="PF00892">
    <property type="entry name" value="EamA"/>
    <property type="match status" value="1"/>
</dbReference>
<feature type="transmembrane region" description="Helical" evidence="8">
    <location>
        <begin position="131"/>
        <end position="147"/>
    </location>
</feature>
<dbReference type="Proteomes" id="UP000233293">
    <property type="component" value="Unassembled WGS sequence"/>
</dbReference>
<keyword evidence="3" id="KW-0813">Transport</keyword>
<protein>
    <submittedName>
        <fullName evidence="10">EamA family transporter RarD</fullName>
    </submittedName>
</protein>
<dbReference type="InterPro" id="IPR004626">
    <property type="entry name" value="RarD"/>
</dbReference>
<evidence type="ECO:0000256" key="1">
    <source>
        <dbReference type="ARBA" id="ARBA00004651"/>
    </source>
</evidence>